<evidence type="ECO:0000256" key="2">
    <source>
        <dbReference type="ARBA" id="ARBA00022730"/>
    </source>
</evidence>
<dbReference type="FunFam" id="3.90.930.12:FF:000001">
    <property type="entry name" value="50S ribosomal protein L6"/>
    <property type="match status" value="1"/>
</dbReference>
<organism evidence="10 11">
    <name type="scientific">Persicimonas caeni</name>
    <dbReference type="NCBI Taxonomy" id="2292766"/>
    <lineage>
        <taxon>Bacteria</taxon>
        <taxon>Deltaproteobacteria</taxon>
        <taxon>Bradymonadales</taxon>
        <taxon>Bradymonadaceae</taxon>
        <taxon>Persicimonas</taxon>
    </lineage>
</organism>
<evidence type="ECO:0000256" key="5">
    <source>
        <dbReference type="ARBA" id="ARBA00023274"/>
    </source>
</evidence>
<accession>A0A4Y6PWC9</accession>
<dbReference type="InterPro" id="IPR036789">
    <property type="entry name" value="Ribosomal_uL6-like_a/b-dom_sf"/>
</dbReference>
<dbReference type="InterPro" id="IPR000702">
    <property type="entry name" value="Ribosomal_uL6-like"/>
</dbReference>
<evidence type="ECO:0000256" key="4">
    <source>
        <dbReference type="ARBA" id="ARBA00022980"/>
    </source>
</evidence>
<dbReference type="EMBL" id="CP041186">
    <property type="protein sequence ID" value="QDG52651.1"/>
    <property type="molecule type" value="Genomic_DNA"/>
</dbReference>
<dbReference type="OrthoDB" id="9805007at2"/>
<dbReference type="GO" id="GO:0019843">
    <property type="term" value="F:rRNA binding"/>
    <property type="evidence" value="ECO:0007669"/>
    <property type="project" value="UniProtKB-UniRule"/>
</dbReference>
<dbReference type="Gene3D" id="3.90.930.12">
    <property type="entry name" value="Ribosomal protein L6, alpha-beta domain"/>
    <property type="match status" value="2"/>
</dbReference>
<dbReference type="PRINTS" id="PR00059">
    <property type="entry name" value="RIBOSOMALL6"/>
</dbReference>
<evidence type="ECO:0000256" key="3">
    <source>
        <dbReference type="ARBA" id="ARBA00022884"/>
    </source>
</evidence>
<dbReference type="Pfam" id="PF00347">
    <property type="entry name" value="Ribosomal_L6"/>
    <property type="match status" value="2"/>
</dbReference>
<feature type="domain" description="Large ribosomal subunit protein uL6 alpha-beta" evidence="9">
    <location>
        <begin position="91"/>
        <end position="164"/>
    </location>
</feature>
<keyword evidence="2 6" id="KW-0699">rRNA-binding</keyword>
<accession>A0A5B8YBP1</accession>
<keyword evidence="5 6" id="KW-0687">Ribonucleoprotein</keyword>
<evidence type="ECO:0000313" key="11">
    <source>
        <dbReference type="Proteomes" id="UP000315995"/>
    </source>
</evidence>
<feature type="domain" description="Large ribosomal subunit protein uL6 alpha-beta" evidence="9">
    <location>
        <begin position="11"/>
        <end position="82"/>
    </location>
</feature>
<dbReference type="InterPro" id="IPR002358">
    <property type="entry name" value="Ribosomal_uL6_CS"/>
</dbReference>
<reference evidence="10 11" key="1">
    <citation type="submission" date="2019-06" db="EMBL/GenBank/DDBJ databases">
        <title>Persicimonas caeni gen. nov., sp. nov., a predatory bacterium isolated from solar saltern.</title>
        <authorList>
            <person name="Wang S."/>
        </authorList>
    </citation>
    <scope>NUCLEOTIDE SEQUENCE [LARGE SCALE GENOMIC DNA]</scope>
    <source>
        <strain evidence="10 11">YN101</strain>
    </source>
</reference>
<name>A0A4Y6PWC9_PERCE</name>
<keyword evidence="3 6" id="KW-0694">RNA-binding</keyword>
<dbReference type="PANTHER" id="PTHR11655">
    <property type="entry name" value="60S/50S RIBOSOMAL PROTEIN L6/L9"/>
    <property type="match status" value="1"/>
</dbReference>
<dbReference type="GO" id="GO:0003735">
    <property type="term" value="F:structural constituent of ribosome"/>
    <property type="evidence" value="ECO:0007669"/>
    <property type="project" value="UniProtKB-UniRule"/>
</dbReference>
<comment type="subunit">
    <text evidence="6">Part of the 50S ribosomal subunit.</text>
</comment>
<evidence type="ECO:0000256" key="8">
    <source>
        <dbReference type="RuleBase" id="RU003870"/>
    </source>
</evidence>
<keyword evidence="4 6" id="KW-0689">Ribosomal protein</keyword>
<evidence type="ECO:0000256" key="1">
    <source>
        <dbReference type="ARBA" id="ARBA00009356"/>
    </source>
</evidence>
<dbReference type="AlphaFoldDB" id="A0A4Y6PWC9"/>
<dbReference type="InterPro" id="IPR020040">
    <property type="entry name" value="Ribosomal_uL6_a/b-dom"/>
</dbReference>
<evidence type="ECO:0000256" key="7">
    <source>
        <dbReference type="RuleBase" id="RU003869"/>
    </source>
</evidence>
<dbReference type="NCBIfam" id="TIGR03654">
    <property type="entry name" value="L6_bact"/>
    <property type="match status" value="1"/>
</dbReference>
<dbReference type="Proteomes" id="UP000315995">
    <property type="component" value="Chromosome"/>
</dbReference>
<dbReference type="PIRSF" id="PIRSF002162">
    <property type="entry name" value="Ribosomal_L6"/>
    <property type="match status" value="1"/>
</dbReference>
<dbReference type="FunFam" id="3.90.930.12:FF:000002">
    <property type="entry name" value="50S ribosomal protein L6"/>
    <property type="match status" value="1"/>
</dbReference>
<protein>
    <recommendedName>
        <fullName evidence="6">Large ribosomal subunit protein uL6</fullName>
    </recommendedName>
</protein>
<evidence type="ECO:0000259" key="9">
    <source>
        <dbReference type="Pfam" id="PF00347"/>
    </source>
</evidence>
<dbReference type="PANTHER" id="PTHR11655:SF14">
    <property type="entry name" value="LARGE RIBOSOMAL SUBUNIT PROTEIN UL6M"/>
    <property type="match status" value="1"/>
</dbReference>
<dbReference type="InterPro" id="IPR019906">
    <property type="entry name" value="Ribosomal_uL6_bac-type"/>
</dbReference>
<dbReference type="GO" id="GO:0002181">
    <property type="term" value="P:cytoplasmic translation"/>
    <property type="evidence" value="ECO:0007669"/>
    <property type="project" value="TreeGrafter"/>
</dbReference>
<keyword evidence="11" id="KW-1185">Reference proteome</keyword>
<evidence type="ECO:0000256" key="6">
    <source>
        <dbReference type="HAMAP-Rule" id="MF_01365"/>
    </source>
</evidence>
<dbReference type="RefSeq" id="WP_141199116.1">
    <property type="nucleotide sequence ID" value="NZ_CP041186.1"/>
</dbReference>
<dbReference type="SUPFAM" id="SSF56053">
    <property type="entry name" value="Ribosomal protein L6"/>
    <property type="match status" value="2"/>
</dbReference>
<dbReference type="GO" id="GO:0022625">
    <property type="term" value="C:cytosolic large ribosomal subunit"/>
    <property type="evidence" value="ECO:0007669"/>
    <property type="project" value="UniProtKB-UniRule"/>
</dbReference>
<evidence type="ECO:0000313" key="10">
    <source>
        <dbReference type="EMBL" id="QDG52651.1"/>
    </source>
</evidence>
<dbReference type="HAMAP" id="MF_01365_B">
    <property type="entry name" value="Ribosomal_uL6_B"/>
    <property type="match status" value="1"/>
</dbReference>
<gene>
    <name evidence="6" type="primary">rplF</name>
    <name evidence="10" type="ORF">FIV42_18470</name>
</gene>
<dbReference type="PROSITE" id="PS00525">
    <property type="entry name" value="RIBOSOMAL_L6_1"/>
    <property type="match status" value="1"/>
</dbReference>
<comment type="similarity">
    <text evidence="1 6 7">Belongs to the universal ribosomal protein uL6 family.</text>
</comment>
<proteinExistence type="inferred from homology"/>
<comment type="function">
    <text evidence="6 8">This protein binds to the 23S rRNA, and is important in its secondary structure. It is located near the subunit interface in the base of the L7/L12 stalk, and near the tRNA binding site of the peptidyltransferase center.</text>
</comment>
<sequence length="179" mass="19733">MSRVGKRPIEIPDGVDIKIDGQTVTAKGPNGELSRDVSDVVSIEITDGELIVSRPGESRQARSHQGLVRSLLANMVDGVSKGFTRELEIHGVGYRAEQHGQYIRFDLGFSHPVLFELPEQIEVAIERQTQLKLTSPDKELLGQVAAKIRGLRPPEPYKGKGIRYKDERIIRKVGKAGAA</sequence>